<evidence type="ECO:0000313" key="5">
    <source>
        <dbReference type="Proteomes" id="UP000528608"/>
    </source>
</evidence>
<name>A0A7W8BBR0_STREU</name>
<keyword evidence="2" id="KW-0812">Transmembrane</keyword>
<keyword evidence="2" id="KW-1133">Transmembrane helix</keyword>
<reference evidence="4 5" key="1">
    <citation type="submission" date="2020-08" db="EMBL/GenBank/DDBJ databases">
        <title>Genomic Encyclopedia of Type Strains, Phase III (KMG-III): the genomes of soil and plant-associated and newly described type strains.</title>
        <authorList>
            <person name="Whitman W."/>
        </authorList>
    </citation>
    <scope>NUCLEOTIDE SEQUENCE [LARGE SCALE GENOMIC DNA]</scope>
    <source>
        <strain evidence="4 5">CECT 3259</strain>
    </source>
</reference>
<accession>A0A7W8BBR0</accession>
<dbReference type="PANTHER" id="PTHR30576">
    <property type="entry name" value="COLANIC BIOSYNTHESIS UDP-GLUCOSE LIPID CARRIER TRANSFERASE"/>
    <property type="match status" value="1"/>
</dbReference>
<dbReference type="GO" id="GO:0016780">
    <property type="term" value="F:phosphotransferase activity, for other substituted phosphate groups"/>
    <property type="evidence" value="ECO:0007669"/>
    <property type="project" value="TreeGrafter"/>
</dbReference>
<gene>
    <name evidence="4" type="ORF">FHS36_003901</name>
</gene>
<dbReference type="OrthoDB" id="9808602at2"/>
<dbReference type="InterPro" id="IPR003362">
    <property type="entry name" value="Bact_transf"/>
</dbReference>
<dbReference type="EMBL" id="JACHJF010000012">
    <property type="protein sequence ID" value="MBB5120459.1"/>
    <property type="molecule type" value="Genomic_DNA"/>
</dbReference>
<evidence type="ECO:0000256" key="2">
    <source>
        <dbReference type="SAM" id="Phobius"/>
    </source>
</evidence>
<dbReference type="Proteomes" id="UP000528608">
    <property type="component" value="Unassembled WGS sequence"/>
</dbReference>
<dbReference type="RefSeq" id="WP_102918204.1">
    <property type="nucleotide sequence ID" value="NZ_JACHJF010000012.1"/>
</dbReference>
<evidence type="ECO:0000313" key="4">
    <source>
        <dbReference type="EMBL" id="MBB5120459.1"/>
    </source>
</evidence>
<feature type="transmembrane region" description="Helical" evidence="2">
    <location>
        <begin position="154"/>
        <end position="174"/>
    </location>
</feature>
<feature type="domain" description="Bacterial sugar transferase" evidence="3">
    <location>
        <begin position="211"/>
        <end position="379"/>
    </location>
</feature>
<organism evidence="4 5">
    <name type="scientific">Streptomyces eurocidicus</name>
    <name type="common">Streptoverticillium eurocidicus</name>
    <dbReference type="NCBI Taxonomy" id="66423"/>
    <lineage>
        <taxon>Bacteria</taxon>
        <taxon>Bacillati</taxon>
        <taxon>Actinomycetota</taxon>
        <taxon>Actinomycetes</taxon>
        <taxon>Kitasatosporales</taxon>
        <taxon>Streptomycetaceae</taxon>
        <taxon>Streptomyces</taxon>
    </lineage>
</organism>
<comment type="caution">
    <text evidence="4">The sequence shown here is derived from an EMBL/GenBank/DDBJ whole genome shotgun (WGS) entry which is preliminary data.</text>
</comment>
<protein>
    <submittedName>
        <fullName evidence="4">Lipopolysaccharide/colanic/teichoic acid biosynthesis glycosyltransferase</fullName>
    </submittedName>
</protein>
<feature type="transmembrane region" description="Helical" evidence="2">
    <location>
        <begin position="121"/>
        <end position="142"/>
    </location>
</feature>
<dbReference type="Pfam" id="PF02397">
    <property type="entry name" value="Bac_transf"/>
    <property type="match status" value="1"/>
</dbReference>
<evidence type="ECO:0000256" key="1">
    <source>
        <dbReference type="ARBA" id="ARBA00006464"/>
    </source>
</evidence>
<comment type="similarity">
    <text evidence="1">Belongs to the bacterial sugar transferase family.</text>
</comment>
<sequence length="437" mass="47690">MSTHGDEGIVETINDLMAAINGHAQACGPDNAAADRRLREFKDAFDAGLAAEIPEESVERKLIEVKIEAARRAVVRGHPAGSAGLQEFLSLAALSGGRAADPDTHGPEAAAARSGRRRRRWWWHFGSGFLLVVALALALVSLPDNGVPRWFQTFLQSVGLGMIASTALFTAIHLRDLRERRPDGLQPEALARLRPQAVEVADPPAPMSRSRRALDVFVGAALLWLSLPMLVSVTLWIRLTSHGPALVRHPRVGAAGRVFQLYDFRTRDATGRQTRAGAFLEELGLETLPRLWNLFRGDVTLLGPPAEHPAMAVSYPARCRWVFSYRPGIAGPLWDGYGGADDDLEPGSDAWRHYLDVVVPQRVMVDRGFYDSLSAWGTFRLISGMLFSSNSFTAYSGGGQEEAGGGKGVAVAEPAATPRPHREPWEKRCLVSLTVWQ</sequence>
<keyword evidence="4" id="KW-0808">Transferase</keyword>
<proteinExistence type="inferred from homology"/>
<feature type="transmembrane region" description="Helical" evidence="2">
    <location>
        <begin position="216"/>
        <end position="237"/>
    </location>
</feature>
<dbReference type="PANTHER" id="PTHR30576:SF10">
    <property type="entry name" value="SLL5057 PROTEIN"/>
    <property type="match status" value="1"/>
</dbReference>
<evidence type="ECO:0000259" key="3">
    <source>
        <dbReference type="Pfam" id="PF02397"/>
    </source>
</evidence>
<dbReference type="AlphaFoldDB" id="A0A7W8BBR0"/>
<keyword evidence="2" id="KW-0472">Membrane</keyword>